<dbReference type="Gene3D" id="3.40.50.150">
    <property type="entry name" value="Vaccinia Virus protein VP39"/>
    <property type="match status" value="1"/>
</dbReference>
<name>A0A383ESX7_9ZZZZ</name>
<dbReference type="InterPro" id="IPR029063">
    <property type="entry name" value="SAM-dependent_MTases_sf"/>
</dbReference>
<feature type="domain" description="Methyltransferase type 11" evidence="1">
    <location>
        <begin position="119"/>
        <end position="168"/>
    </location>
</feature>
<dbReference type="EMBL" id="UINC01228291">
    <property type="protein sequence ID" value="SVE59543.1"/>
    <property type="molecule type" value="Genomic_DNA"/>
</dbReference>
<reference evidence="2" key="1">
    <citation type="submission" date="2018-05" db="EMBL/GenBank/DDBJ databases">
        <authorList>
            <person name="Lanie J.A."/>
            <person name="Ng W.-L."/>
            <person name="Kazmierczak K.M."/>
            <person name="Andrzejewski T.M."/>
            <person name="Davidsen T.M."/>
            <person name="Wayne K.J."/>
            <person name="Tettelin H."/>
            <person name="Glass J.I."/>
            <person name="Rusch D."/>
            <person name="Podicherti R."/>
            <person name="Tsui H.-C.T."/>
            <person name="Winkler M.E."/>
        </authorList>
    </citation>
    <scope>NUCLEOTIDE SEQUENCE</scope>
</reference>
<proteinExistence type="predicted"/>
<dbReference type="GO" id="GO:0008757">
    <property type="term" value="F:S-adenosylmethionine-dependent methyltransferase activity"/>
    <property type="evidence" value="ECO:0007669"/>
    <property type="project" value="InterPro"/>
</dbReference>
<dbReference type="Pfam" id="PF08241">
    <property type="entry name" value="Methyltransf_11"/>
    <property type="match status" value="1"/>
</dbReference>
<dbReference type="SUPFAM" id="SSF53335">
    <property type="entry name" value="S-adenosyl-L-methionine-dependent methyltransferases"/>
    <property type="match status" value="1"/>
</dbReference>
<sequence length="216" mass="24837">MKELTHKVIISRSLRENHIPSFKIQLKSVSSSKFIPKLSRFINKYLYKLGLGCSVNRYDNTLCLYSSMADNNLYSDFHNADIFCNFGSGAFYHKRWTNYDYPGQSSYYQALQGVENKDFYSIDLCEENLRLPLNDDSVSLIYCSHTLEHLEEQSSLHFLAECYRVLKKSRVIRIVVPSTDNDHKIASIISRQGSIPVDVKKKIAAQVGHHILDDTS</sequence>
<dbReference type="InterPro" id="IPR013216">
    <property type="entry name" value="Methyltransf_11"/>
</dbReference>
<organism evidence="2">
    <name type="scientific">marine metagenome</name>
    <dbReference type="NCBI Taxonomy" id="408172"/>
    <lineage>
        <taxon>unclassified sequences</taxon>
        <taxon>metagenomes</taxon>
        <taxon>ecological metagenomes</taxon>
    </lineage>
</organism>
<evidence type="ECO:0000259" key="1">
    <source>
        <dbReference type="Pfam" id="PF08241"/>
    </source>
</evidence>
<dbReference type="AlphaFoldDB" id="A0A383ESX7"/>
<accession>A0A383ESX7</accession>
<feature type="non-terminal residue" evidence="2">
    <location>
        <position position="216"/>
    </location>
</feature>
<protein>
    <recommendedName>
        <fullName evidence="1">Methyltransferase type 11 domain-containing protein</fullName>
    </recommendedName>
</protein>
<gene>
    <name evidence="2" type="ORF">METZ01_LOCUS512397</name>
</gene>
<evidence type="ECO:0000313" key="2">
    <source>
        <dbReference type="EMBL" id="SVE59543.1"/>
    </source>
</evidence>